<dbReference type="AlphaFoldDB" id="A0A544VXZ7"/>
<dbReference type="GO" id="GO:0005829">
    <property type="term" value="C:cytosol"/>
    <property type="evidence" value="ECO:0007669"/>
    <property type="project" value="TreeGrafter"/>
</dbReference>
<dbReference type="PANTHER" id="PTHR47894:SF1">
    <property type="entry name" value="HTH-TYPE TRANSCRIPTIONAL REGULATOR VQSM"/>
    <property type="match status" value="1"/>
</dbReference>
<dbReference type="SMART" id="SM00342">
    <property type="entry name" value="HTH_ARAC"/>
    <property type="match status" value="1"/>
</dbReference>
<sequence length="333" mass="36177">MAARTVAIQLIRAAIAPAAARGLDVDGVLREAGIPAGLIGEDAARVTEAQAARLIQVLWVVTGDEMVGLGAMAIPRGTFRMVTLGLIHTPDLRTALRRLIEFVGIGIGFEVTELAGTAKTTRMIVAPGARTRADQVVGAIGIVVGHRFASWLIGQAIPLTSVELPEPPPPHADYPPIFGVVPTFDAPAAAFTFDSGYLNAPVVRDEDELTEFLRNLPDALLFRQDYHPTASSRVRRMVERRHAPELLTVEEIAKPLNVSAQHLRRLLRDEGTTFRQIKEDVMRDAAIAALASGRESTEELSDRLGFSEPSAFRRAFRRWTGSPPGAYRLARGQ</sequence>
<feature type="domain" description="HTH araC/xylS-type" evidence="4">
    <location>
        <begin position="232"/>
        <end position="330"/>
    </location>
</feature>
<keyword evidence="2" id="KW-0238">DNA-binding</keyword>
<dbReference type="Pfam" id="PF12625">
    <property type="entry name" value="Arabinose_bd"/>
    <property type="match status" value="1"/>
</dbReference>
<comment type="caution">
    <text evidence="5">The sequence shown here is derived from an EMBL/GenBank/DDBJ whole genome shotgun (WGS) entry which is preliminary data.</text>
</comment>
<dbReference type="EMBL" id="VIFX01000026">
    <property type="protein sequence ID" value="TQR84856.1"/>
    <property type="molecule type" value="Genomic_DNA"/>
</dbReference>
<keyword evidence="1" id="KW-0805">Transcription regulation</keyword>
<accession>A0A544VXZ7</accession>
<dbReference type="SUPFAM" id="SSF46689">
    <property type="entry name" value="Homeodomain-like"/>
    <property type="match status" value="1"/>
</dbReference>
<dbReference type="PROSITE" id="PS01124">
    <property type="entry name" value="HTH_ARAC_FAMILY_2"/>
    <property type="match status" value="1"/>
</dbReference>
<evidence type="ECO:0000256" key="2">
    <source>
        <dbReference type="ARBA" id="ARBA00023125"/>
    </source>
</evidence>
<reference evidence="5 6" key="1">
    <citation type="submission" date="2018-10" db="EMBL/GenBank/DDBJ databases">
        <title>Draft genome of Mycobacterium hodleri strain B.</title>
        <authorList>
            <person name="Amande T.J."/>
            <person name="Mcgenity T.J."/>
        </authorList>
    </citation>
    <scope>NUCLEOTIDE SEQUENCE [LARGE SCALE GENOMIC DNA]</scope>
    <source>
        <strain evidence="5 6">B</strain>
    </source>
</reference>
<evidence type="ECO:0000256" key="3">
    <source>
        <dbReference type="ARBA" id="ARBA00023163"/>
    </source>
</evidence>
<dbReference type="Pfam" id="PF12833">
    <property type="entry name" value="HTH_18"/>
    <property type="match status" value="1"/>
</dbReference>
<dbReference type="Gene3D" id="1.10.10.60">
    <property type="entry name" value="Homeodomain-like"/>
    <property type="match status" value="1"/>
</dbReference>
<evidence type="ECO:0000313" key="6">
    <source>
        <dbReference type="Proteomes" id="UP000315759"/>
    </source>
</evidence>
<name>A0A544VXZ7_9MYCO</name>
<evidence type="ECO:0000313" key="5">
    <source>
        <dbReference type="EMBL" id="TQR84856.1"/>
    </source>
</evidence>
<dbReference type="InterPro" id="IPR018060">
    <property type="entry name" value="HTH_AraC"/>
</dbReference>
<dbReference type="Proteomes" id="UP000315759">
    <property type="component" value="Unassembled WGS sequence"/>
</dbReference>
<dbReference type="InterPro" id="IPR009057">
    <property type="entry name" value="Homeodomain-like_sf"/>
</dbReference>
<evidence type="ECO:0000259" key="4">
    <source>
        <dbReference type="PROSITE" id="PS01124"/>
    </source>
</evidence>
<dbReference type="InterPro" id="IPR032687">
    <property type="entry name" value="AraC-type_N"/>
</dbReference>
<dbReference type="PANTHER" id="PTHR47894">
    <property type="entry name" value="HTH-TYPE TRANSCRIPTIONAL REGULATOR GADX"/>
    <property type="match status" value="1"/>
</dbReference>
<gene>
    <name evidence="5" type="ORF">D8S82_19770</name>
</gene>
<proteinExistence type="predicted"/>
<dbReference type="GO" id="GO:0003700">
    <property type="term" value="F:DNA-binding transcription factor activity"/>
    <property type="evidence" value="ECO:0007669"/>
    <property type="project" value="InterPro"/>
</dbReference>
<evidence type="ECO:0000256" key="1">
    <source>
        <dbReference type="ARBA" id="ARBA00023015"/>
    </source>
</evidence>
<keyword evidence="3" id="KW-0804">Transcription</keyword>
<organism evidence="5 6">
    <name type="scientific">Mycolicibacterium hodleri</name>
    <dbReference type="NCBI Taxonomy" id="49897"/>
    <lineage>
        <taxon>Bacteria</taxon>
        <taxon>Bacillati</taxon>
        <taxon>Actinomycetota</taxon>
        <taxon>Actinomycetes</taxon>
        <taxon>Mycobacteriales</taxon>
        <taxon>Mycobacteriaceae</taxon>
        <taxon>Mycolicibacterium</taxon>
    </lineage>
</organism>
<dbReference type="GO" id="GO:0000976">
    <property type="term" value="F:transcription cis-regulatory region binding"/>
    <property type="evidence" value="ECO:0007669"/>
    <property type="project" value="TreeGrafter"/>
</dbReference>
<dbReference type="RefSeq" id="WP_142553733.1">
    <property type="nucleotide sequence ID" value="NZ_VIFX01000026.1"/>
</dbReference>
<keyword evidence="6" id="KW-1185">Reference proteome</keyword>
<protein>
    <submittedName>
        <fullName evidence="5">AraC family transcriptional regulator</fullName>
    </submittedName>
</protein>